<name>A0A7S3EZC6_9EUKA</name>
<accession>A0A7S3EZC6</accession>
<reference evidence="1" key="1">
    <citation type="submission" date="2021-01" db="EMBL/GenBank/DDBJ databases">
        <authorList>
            <person name="Corre E."/>
            <person name="Pelletier E."/>
            <person name="Niang G."/>
            <person name="Scheremetjew M."/>
            <person name="Finn R."/>
            <person name="Kale V."/>
            <person name="Holt S."/>
            <person name="Cochrane G."/>
            <person name="Meng A."/>
            <person name="Brown T."/>
            <person name="Cohen L."/>
        </authorList>
    </citation>
    <scope>NUCLEOTIDE SEQUENCE</scope>
    <source>
        <strain evidence="1">CCMP281</strain>
    </source>
</reference>
<dbReference type="EMBL" id="HBHX01028088">
    <property type="protein sequence ID" value="CAE0114994.1"/>
    <property type="molecule type" value="Transcribed_RNA"/>
</dbReference>
<protein>
    <submittedName>
        <fullName evidence="1">Uncharacterized protein</fullName>
    </submittedName>
</protein>
<organism evidence="1">
    <name type="scientific">Haptolina ericina</name>
    <dbReference type="NCBI Taxonomy" id="156174"/>
    <lineage>
        <taxon>Eukaryota</taxon>
        <taxon>Haptista</taxon>
        <taxon>Haptophyta</taxon>
        <taxon>Prymnesiophyceae</taxon>
        <taxon>Prymnesiales</taxon>
        <taxon>Prymnesiaceae</taxon>
        <taxon>Haptolina</taxon>
    </lineage>
</organism>
<dbReference type="AlphaFoldDB" id="A0A7S3EZC6"/>
<evidence type="ECO:0000313" key="1">
    <source>
        <dbReference type="EMBL" id="CAE0114994.1"/>
    </source>
</evidence>
<proteinExistence type="predicted"/>
<sequence length="122" mass="12313">MPFSLASAQQITILTTAWVREEETDLPHTEVEAMAAVAKAAAMVVAVTGAEAVAAVRAVVARAVVVRVAVLAAVLVAGVEKGVALGTPGVVWGGRGKEVGVREAVVRAAAARAEGCIWVSNG</sequence>
<gene>
    <name evidence="1" type="ORF">HERI1096_LOCUS15679</name>
</gene>